<dbReference type="PROSITE" id="PS50109">
    <property type="entry name" value="HIS_KIN"/>
    <property type="match status" value="1"/>
</dbReference>
<dbReference type="PROSITE" id="PS50112">
    <property type="entry name" value="PAS"/>
    <property type="match status" value="3"/>
</dbReference>
<evidence type="ECO:0000259" key="8">
    <source>
        <dbReference type="PROSITE" id="PS50112"/>
    </source>
</evidence>
<proteinExistence type="predicted"/>
<dbReference type="InterPro" id="IPR000014">
    <property type="entry name" value="PAS"/>
</dbReference>
<feature type="domain" description="PAC" evidence="9">
    <location>
        <begin position="335"/>
        <end position="386"/>
    </location>
</feature>
<dbReference type="Gene3D" id="3.30.450.20">
    <property type="entry name" value="PAS domain"/>
    <property type="match status" value="8"/>
</dbReference>
<dbReference type="RefSeq" id="WP_242178502.1">
    <property type="nucleotide sequence ID" value="NZ_JAKQYM010000006.1"/>
</dbReference>
<comment type="catalytic activity">
    <reaction evidence="1">
        <text>ATP + protein L-histidine = ADP + protein N-phospho-L-histidine.</text>
        <dbReference type="EC" id="2.7.13.3"/>
    </reaction>
</comment>
<evidence type="ECO:0000259" key="9">
    <source>
        <dbReference type="PROSITE" id="PS50113"/>
    </source>
</evidence>
<dbReference type="InterPro" id="IPR013655">
    <property type="entry name" value="PAS_fold_3"/>
</dbReference>
<feature type="domain" description="PAC" evidence="9">
    <location>
        <begin position="1051"/>
        <end position="1103"/>
    </location>
</feature>
<dbReference type="Pfam" id="PF20973">
    <property type="entry name" value="VUPS"/>
    <property type="match status" value="1"/>
</dbReference>
<keyword evidence="3" id="KW-0597">Phosphoprotein</keyword>
<dbReference type="Proteomes" id="UP001139369">
    <property type="component" value="Unassembled WGS sequence"/>
</dbReference>
<dbReference type="SUPFAM" id="SSF55874">
    <property type="entry name" value="ATPase domain of HSP90 chaperone/DNA topoisomerase II/histidine kinase"/>
    <property type="match status" value="1"/>
</dbReference>
<feature type="domain" description="PAC" evidence="9">
    <location>
        <begin position="1447"/>
        <end position="1498"/>
    </location>
</feature>
<feature type="domain" description="PAS" evidence="8">
    <location>
        <begin position="678"/>
        <end position="750"/>
    </location>
</feature>
<evidence type="ECO:0000313" key="11">
    <source>
        <dbReference type="Proteomes" id="UP001139369"/>
    </source>
</evidence>
<dbReference type="EMBL" id="JAKQYM010000006">
    <property type="protein sequence ID" value="MCI2229377.1"/>
    <property type="molecule type" value="Genomic_DNA"/>
</dbReference>
<reference evidence="10" key="1">
    <citation type="submission" date="2022-02" db="EMBL/GenBank/DDBJ databases">
        <title>Polaribacter sp. MSW13, isolated from seawater.</title>
        <authorList>
            <person name="Kristyanto S."/>
            <person name="Jung J."/>
            <person name="Jeon C.O."/>
        </authorList>
    </citation>
    <scope>NUCLEOTIDE SEQUENCE</scope>
    <source>
        <strain evidence="10">MSW13</strain>
    </source>
</reference>
<evidence type="ECO:0000256" key="3">
    <source>
        <dbReference type="ARBA" id="ARBA00022553"/>
    </source>
</evidence>
<dbReference type="SMART" id="SM00086">
    <property type="entry name" value="PAC"/>
    <property type="match status" value="8"/>
</dbReference>
<keyword evidence="6" id="KW-0812">Transmembrane</keyword>
<dbReference type="InterPro" id="IPR001610">
    <property type="entry name" value="PAC"/>
</dbReference>
<dbReference type="PANTHER" id="PTHR43304:SF1">
    <property type="entry name" value="PAC DOMAIN-CONTAINING PROTEIN"/>
    <property type="match status" value="1"/>
</dbReference>
<gene>
    <name evidence="10" type="ORF">MC378_09385</name>
</gene>
<feature type="transmembrane region" description="Helical" evidence="6">
    <location>
        <begin position="199"/>
        <end position="224"/>
    </location>
</feature>
<feature type="transmembrane region" description="Helical" evidence="6">
    <location>
        <begin position="33"/>
        <end position="55"/>
    </location>
</feature>
<evidence type="ECO:0000313" key="10">
    <source>
        <dbReference type="EMBL" id="MCI2229377.1"/>
    </source>
</evidence>
<evidence type="ECO:0000256" key="5">
    <source>
        <dbReference type="ARBA" id="ARBA00022777"/>
    </source>
</evidence>
<evidence type="ECO:0000256" key="4">
    <source>
        <dbReference type="ARBA" id="ARBA00022679"/>
    </source>
</evidence>
<dbReference type="Pfam" id="PF13426">
    <property type="entry name" value="PAS_9"/>
    <property type="match status" value="1"/>
</dbReference>
<dbReference type="PROSITE" id="PS50113">
    <property type="entry name" value="PAC"/>
    <property type="match status" value="8"/>
</dbReference>
<feature type="domain" description="PAC" evidence="9">
    <location>
        <begin position="1320"/>
        <end position="1372"/>
    </location>
</feature>
<organism evidence="10 11">
    <name type="scientific">Polaribacter marinus</name>
    <dbReference type="NCBI Taxonomy" id="2916838"/>
    <lineage>
        <taxon>Bacteria</taxon>
        <taxon>Pseudomonadati</taxon>
        <taxon>Bacteroidota</taxon>
        <taxon>Flavobacteriia</taxon>
        <taxon>Flavobacteriales</taxon>
        <taxon>Flavobacteriaceae</taxon>
    </lineage>
</organism>
<keyword evidence="6" id="KW-1133">Transmembrane helix</keyword>
<feature type="transmembrane region" description="Helical" evidence="6">
    <location>
        <begin position="6"/>
        <end position="26"/>
    </location>
</feature>
<dbReference type="InterPro" id="IPR000700">
    <property type="entry name" value="PAS-assoc_C"/>
</dbReference>
<feature type="domain" description="PAS" evidence="8">
    <location>
        <begin position="260"/>
        <end position="330"/>
    </location>
</feature>
<dbReference type="InterPro" id="IPR003594">
    <property type="entry name" value="HATPase_dom"/>
</dbReference>
<dbReference type="SMART" id="SM00091">
    <property type="entry name" value="PAS"/>
    <property type="match status" value="4"/>
</dbReference>
<dbReference type="InterPro" id="IPR005467">
    <property type="entry name" value="His_kinase_dom"/>
</dbReference>
<comment type="caution">
    <text evidence="10">The sequence shown here is derived from an EMBL/GenBank/DDBJ whole genome shotgun (WGS) entry which is preliminary data.</text>
</comment>
<name>A0A9X2AJU1_9FLAO</name>
<dbReference type="Pfam" id="PF08448">
    <property type="entry name" value="PAS_4"/>
    <property type="match status" value="1"/>
</dbReference>
<feature type="domain" description="PAC" evidence="9">
    <location>
        <begin position="611"/>
        <end position="663"/>
    </location>
</feature>
<dbReference type="CDD" id="cd16917">
    <property type="entry name" value="HATPase_UhpB-NarQ-NarX-like"/>
    <property type="match status" value="1"/>
</dbReference>
<accession>A0A9X2AJU1</accession>
<feature type="domain" description="Histidine kinase" evidence="7">
    <location>
        <begin position="1625"/>
        <end position="1720"/>
    </location>
</feature>
<feature type="transmembrane region" description="Helical" evidence="6">
    <location>
        <begin position="61"/>
        <end position="82"/>
    </location>
</feature>
<evidence type="ECO:0000259" key="7">
    <source>
        <dbReference type="PROSITE" id="PS50109"/>
    </source>
</evidence>
<feature type="transmembrane region" description="Helical" evidence="6">
    <location>
        <begin position="166"/>
        <end position="193"/>
    </location>
</feature>
<evidence type="ECO:0000256" key="6">
    <source>
        <dbReference type="SAM" id="Phobius"/>
    </source>
</evidence>
<feature type="domain" description="PAC" evidence="9">
    <location>
        <begin position="469"/>
        <end position="521"/>
    </location>
</feature>
<feature type="domain" description="PAC" evidence="9">
    <location>
        <begin position="1185"/>
        <end position="1237"/>
    </location>
</feature>
<dbReference type="InterPro" id="IPR036890">
    <property type="entry name" value="HATPase_C_sf"/>
</dbReference>
<dbReference type="Pfam" id="PF02518">
    <property type="entry name" value="HATPase_c"/>
    <property type="match status" value="1"/>
</dbReference>
<keyword evidence="11" id="KW-1185">Reference proteome</keyword>
<dbReference type="Pfam" id="PF08447">
    <property type="entry name" value="PAS_3"/>
    <property type="match status" value="6"/>
</dbReference>
<dbReference type="InterPro" id="IPR048533">
    <property type="entry name" value="VUPS"/>
</dbReference>
<dbReference type="Gene3D" id="3.30.565.10">
    <property type="entry name" value="Histidine kinase-like ATPase, C-terminal domain"/>
    <property type="match status" value="1"/>
</dbReference>
<dbReference type="SMART" id="SM00387">
    <property type="entry name" value="HATPase_c"/>
    <property type="match status" value="1"/>
</dbReference>
<dbReference type="CDD" id="cd00130">
    <property type="entry name" value="PAS"/>
    <property type="match status" value="5"/>
</dbReference>
<dbReference type="InterPro" id="IPR052162">
    <property type="entry name" value="Sensor_kinase/Photoreceptor"/>
</dbReference>
<evidence type="ECO:0000256" key="1">
    <source>
        <dbReference type="ARBA" id="ARBA00000085"/>
    </source>
</evidence>
<dbReference type="SUPFAM" id="SSF55785">
    <property type="entry name" value="PYP-like sensor domain (PAS domain)"/>
    <property type="match status" value="8"/>
</dbReference>
<dbReference type="InterPro" id="IPR035965">
    <property type="entry name" value="PAS-like_dom_sf"/>
</dbReference>
<feature type="domain" description="PAC" evidence="9">
    <location>
        <begin position="753"/>
        <end position="805"/>
    </location>
</feature>
<keyword evidence="5" id="KW-0418">Kinase</keyword>
<keyword evidence="4" id="KW-0808">Transferase</keyword>
<dbReference type="PANTHER" id="PTHR43304">
    <property type="entry name" value="PHYTOCHROME-LIKE PROTEIN CPH1"/>
    <property type="match status" value="1"/>
</dbReference>
<keyword evidence="6" id="KW-0472">Membrane</keyword>
<protein>
    <recommendedName>
        <fullName evidence="2">histidine kinase</fullName>
        <ecNumber evidence="2">2.7.13.3</ecNumber>
    </recommendedName>
</protein>
<dbReference type="NCBIfam" id="TIGR00229">
    <property type="entry name" value="sensory_box"/>
    <property type="match status" value="3"/>
</dbReference>
<dbReference type="GO" id="GO:0004673">
    <property type="term" value="F:protein histidine kinase activity"/>
    <property type="evidence" value="ECO:0007669"/>
    <property type="project" value="UniProtKB-EC"/>
</dbReference>
<feature type="transmembrane region" description="Helical" evidence="6">
    <location>
        <begin position="94"/>
        <end position="115"/>
    </location>
</feature>
<sequence length="1723" mass="197901">MNYSQIAILFMQGTLVALVMLLLFHFRKQLGIGVMFACLGLFQFVQVSLYSAVSISITDNFLVSPSSAVYFTATLFVLLMVYIKDDTTETKKTIYALFIVNIVMSVLLETLNWHFNNLSTAAQVKLPQRLFNINSWGLFVNTILLFIDAFLIIILFEYIAKRIRFLFLQIFITMLIVIIFDTLIFTTIVFWNLENLESILISGLISKGVFTIFYSILLYSYLILFDSREPLTFIFNIKDVFQPLTYKQKFESAEKVIQKNAEMYQILTDHSKDLIFLQEPDSSFKYISPTIKKLLGYEQSEFIGKFIFSIVHKDDVLSLKDTLNNKLFSKGIAKEAIPFRVRHKNGHYIWLEFLSSPVYTGKEISYFVTIARDVTQRVLANKKLETSLELFESSEFSKNEASKIAKIGYWEHDLVTDVVVWSDYIYHIFGLHPKDGIPKEEEIFRYFDKDSQDKLIQATLDLKTKGVHYDIELKWINLKNEVIWVRNVAQPIYNEKKEIVGKRGILQNIVNSKKAQQELELSKQEIQTTLDLLETSEYSKNEASKTAKIGYHQYDIATDTFIWSDYLYHFFGFDPKKPVPPRNEIVVLFDEDSQNKMAKATVELDNKGIPYDLELRIINLKNEEVWVRNIAAPVYNEKNKIVGRRGITQDITASKKGQLELEHSKNKLEASLELVKENEYLLKEASRMASIGYWGYDKQTDTISWSDSLHKIYGTNPEEGVPKIEEILNFFNKESREKLVEATAMLASKGVRFEIELQMINAKKEKRWILNIGEGIFNDKNEIIGRRGVSQDITQQKLIEQKNLIVSENYKKLFDNATVSILNEDLSLAFKQILELKKLKIPNLELYFNQNPQVLLTILNKVKIVKVNKATLKLFKVNSSQEFIENIQDTFGKGANKVFGKFIEAIWNNEKIFISEVNYKTLKGDEFAAVVSIPIPQTEIEQKTVPISIQSIQSIRDAEYAQRESLKMLRSQSKFITAMTENQPAGIIACDANGKLVLFNKVAKEWHGIDALNISQKKWAENYGLYKEDGETLLENHEIPLVQAFNDKKVANVEIVIKAKNKKPRIVVCNGTSFSDSTGNKLGALIVMNDITQQKFVENNLKRSQSEIKRSEFLLNESGRLAKVGAWEIELASQKIRWSEQVFEIHGIPVGEVPPLDECISFYVDGSDKIIAQAIEESIAENKKFDLVLRFKNVQNQKLWINAIGYPLTNSEGKITSIIGVFQDITLQKTRQNKLDAQNEKLFKLNNALNEAQQLSHLGSWEYILATDKVTWSKELFNIFERKYELGAPNYSEHKLLYTEESFVLMNDSVNNCIQDQTPYNIELDIYTTNGSIKHIRSRGRVIKDKDHKVIGCYGTAQDITEEKKISLKIQKADEMYRILTDNSNDLICLHKPDSTFKYISPSVETLLGYQQAELQGEKALSIVHKEDVDELKEILKKRALKGVFIETFSCRVLHKKGHYVWLEFLASPVYKNKEISHFVSSARDISQSVIVKKEIEEYQTSLQKLTTEITLIEEKQKKEIASNIHDHLSQSLVISKMKINELKKNPQLKGTEEDLKFIETHISTALENSRKITYELSPPILYQLGIIDALGWLLEEIETIHKIKCQLTSNVDYIKLSDIESILLYRSIQEVINNTIKYAKASLITLEVDKNTLGVNLFVRDNGAGFDTSKLYNNIRSGSGSGFGLFTVQERIKNIQGEFNIKSKKNIGTTVSFFIPLSKRVI</sequence>
<dbReference type="Gene3D" id="2.10.70.100">
    <property type="match status" value="1"/>
</dbReference>
<feature type="domain" description="PAS" evidence="8">
    <location>
        <begin position="1373"/>
        <end position="1443"/>
    </location>
</feature>
<evidence type="ECO:0000256" key="2">
    <source>
        <dbReference type="ARBA" id="ARBA00012438"/>
    </source>
</evidence>
<dbReference type="InterPro" id="IPR013656">
    <property type="entry name" value="PAS_4"/>
</dbReference>
<feature type="transmembrane region" description="Helical" evidence="6">
    <location>
        <begin position="135"/>
        <end position="159"/>
    </location>
</feature>
<dbReference type="EC" id="2.7.13.3" evidence="2"/>